<dbReference type="Proteomes" id="UP000317158">
    <property type="component" value="Unassembled WGS sequence"/>
</dbReference>
<sequence>MSSFATIAIHQNDEADLIPPIHQSSTFILGKSQYIYTRAGNPTIEILEEKIAKLEKGESAVAFSSGMAAISATILSCMKSGDRLISSCPIYSGTYAFFRDIKRFGIYVSFVNTHTSKIESLIDENTKIVYIETPANPTMDIIDILEISQRVKEFDDNIKVIVDNTFMTPYFQRPLELGADIVIHSATKFLCGHGDALGGIVIGDKNMTDHLRKILVDYGGVISPFNAWLIIRGIKTLSLRMDRHEKNAITVSNFLKRHEKVRRVLYPGLNDSSYFDIARRQMYGFGGMLAFELRNEDDVYTLLDNVKLCKVAVSLGTTETLIENPYTMTHLNFPEKEDSGISKSLIRLSVGLEDVRDIISDLKQALDK</sequence>
<dbReference type="SUPFAM" id="SSF53383">
    <property type="entry name" value="PLP-dependent transferases"/>
    <property type="match status" value="1"/>
</dbReference>
<dbReference type="PANTHER" id="PTHR11808">
    <property type="entry name" value="TRANS-SULFURATION ENZYME FAMILY MEMBER"/>
    <property type="match status" value="1"/>
</dbReference>
<dbReference type="PIRSF" id="PIRSF001434">
    <property type="entry name" value="CGS"/>
    <property type="match status" value="1"/>
</dbReference>
<keyword evidence="3" id="KW-0808">Transferase</keyword>
<dbReference type="InterPro" id="IPR015424">
    <property type="entry name" value="PyrdxlP-dep_Trfase"/>
</dbReference>
<organism evidence="3 4">
    <name type="scientific">Methanoliparum thermophilum</name>
    <dbReference type="NCBI Taxonomy" id="2491083"/>
    <lineage>
        <taxon>Archaea</taxon>
        <taxon>Methanobacteriati</taxon>
        <taxon>Methanobacteriota</taxon>
        <taxon>Candidatus Methanoliparia</taxon>
        <taxon>Candidatus Methanoliparales</taxon>
        <taxon>Candidatus Methanoliparaceae</taxon>
        <taxon>Candidatus Methanoliparum</taxon>
    </lineage>
</organism>
<comment type="cofactor">
    <cofactor evidence="1">
        <name>pyridoxal 5'-phosphate</name>
        <dbReference type="ChEBI" id="CHEBI:597326"/>
    </cofactor>
</comment>
<protein>
    <submittedName>
        <fullName evidence="3">PLP-dependent transferase</fullName>
    </submittedName>
</protein>
<dbReference type="GO" id="GO:0019346">
    <property type="term" value="P:transsulfuration"/>
    <property type="evidence" value="ECO:0007669"/>
    <property type="project" value="InterPro"/>
</dbReference>
<dbReference type="InterPro" id="IPR054542">
    <property type="entry name" value="Cys_met_metab_PP"/>
</dbReference>
<dbReference type="Gene3D" id="3.90.1150.10">
    <property type="entry name" value="Aspartate Aminotransferase, domain 1"/>
    <property type="match status" value="1"/>
</dbReference>
<dbReference type="EMBL" id="RXIF01000009">
    <property type="protein sequence ID" value="RZN64206.1"/>
    <property type="molecule type" value="Genomic_DNA"/>
</dbReference>
<dbReference type="GO" id="GO:0016846">
    <property type="term" value="F:carbon-sulfur lyase activity"/>
    <property type="evidence" value="ECO:0007669"/>
    <property type="project" value="TreeGrafter"/>
</dbReference>
<dbReference type="FunFam" id="3.90.1150.10:FF:000033">
    <property type="entry name" value="Cystathionine gamma-synthase"/>
    <property type="match status" value="1"/>
</dbReference>
<dbReference type="AlphaFoldDB" id="A0A520KRD5"/>
<proteinExistence type="predicted"/>
<evidence type="ECO:0000256" key="1">
    <source>
        <dbReference type="ARBA" id="ARBA00001933"/>
    </source>
</evidence>
<dbReference type="GO" id="GO:0030170">
    <property type="term" value="F:pyridoxal phosphate binding"/>
    <property type="evidence" value="ECO:0007669"/>
    <property type="project" value="InterPro"/>
</dbReference>
<dbReference type="InterPro" id="IPR000277">
    <property type="entry name" value="Cys/Met-Metab_PyrdxlP-dep_enz"/>
</dbReference>
<reference evidence="3 4" key="1">
    <citation type="journal article" date="2019" name="Nat. Microbiol.">
        <title>Wide diversity of methane and short-chain alkane metabolisms in uncultured archaea.</title>
        <authorList>
            <person name="Borrel G."/>
            <person name="Adam P.S."/>
            <person name="McKay L.J."/>
            <person name="Chen L.X."/>
            <person name="Sierra-Garcia I.N."/>
            <person name="Sieber C.M."/>
            <person name="Letourneur Q."/>
            <person name="Ghozlane A."/>
            <person name="Andersen G.L."/>
            <person name="Li W.J."/>
            <person name="Hallam S.J."/>
            <person name="Muyzer G."/>
            <person name="de Oliveira V.M."/>
            <person name="Inskeep W.P."/>
            <person name="Banfield J.F."/>
            <person name="Gribaldo S."/>
        </authorList>
    </citation>
    <scope>NUCLEOTIDE SEQUENCE [LARGE SCALE GENOMIC DNA]</scope>
    <source>
        <strain evidence="3">NM1a</strain>
    </source>
</reference>
<dbReference type="GO" id="GO:0016740">
    <property type="term" value="F:transferase activity"/>
    <property type="evidence" value="ECO:0007669"/>
    <property type="project" value="UniProtKB-KW"/>
</dbReference>
<dbReference type="CDD" id="cd00614">
    <property type="entry name" value="CGS_like"/>
    <property type="match status" value="1"/>
</dbReference>
<evidence type="ECO:0000313" key="4">
    <source>
        <dbReference type="Proteomes" id="UP000317158"/>
    </source>
</evidence>
<accession>A0A520KRD5</accession>
<dbReference type="Pfam" id="PF01053">
    <property type="entry name" value="Cys_Met_Meta_PP"/>
    <property type="match status" value="1"/>
</dbReference>
<keyword evidence="2" id="KW-0663">Pyridoxal phosphate</keyword>
<dbReference type="PANTHER" id="PTHR11808:SF80">
    <property type="entry name" value="CYSTATHIONINE GAMMA-LYASE"/>
    <property type="match status" value="1"/>
</dbReference>
<dbReference type="InterPro" id="IPR015422">
    <property type="entry name" value="PyrdxlP-dep_Trfase_small"/>
</dbReference>
<dbReference type="InterPro" id="IPR015421">
    <property type="entry name" value="PyrdxlP-dep_Trfase_major"/>
</dbReference>
<dbReference type="GO" id="GO:0005737">
    <property type="term" value="C:cytoplasm"/>
    <property type="evidence" value="ECO:0007669"/>
    <property type="project" value="TreeGrafter"/>
</dbReference>
<dbReference type="GO" id="GO:0009086">
    <property type="term" value="P:methionine biosynthetic process"/>
    <property type="evidence" value="ECO:0007669"/>
    <property type="project" value="UniProtKB-ARBA"/>
</dbReference>
<dbReference type="FunFam" id="3.40.640.10:FF:000046">
    <property type="entry name" value="Cystathionine gamma-lyase"/>
    <property type="match status" value="1"/>
</dbReference>
<evidence type="ECO:0000256" key="2">
    <source>
        <dbReference type="ARBA" id="ARBA00022898"/>
    </source>
</evidence>
<gene>
    <name evidence="3" type="ORF">EF806_05110</name>
</gene>
<evidence type="ECO:0000313" key="3">
    <source>
        <dbReference type="EMBL" id="RZN64206.1"/>
    </source>
</evidence>
<dbReference type="Gene3D" id="3.40.640.10">
    <property type="entry name" value="Type I PLP-dependent aspartate aminotransferase-like (Major domain)"/>
    <property type="match status" value="1"/>
</dbReference>
<name>A0A520KRD5_METT2</name>
<comment type="caution">
    <text evidence="3">The sequence shown here is derived from an EMBL/GenBank/DDBJ whole genome shotgun (WGS) entry which is preliminary data.</text>
</comment>
<dbReference type="PROSITE" id="PS00868">
    <property type="entry name" value="CYS_MET_METAB_PP"/>
    <property type="match status" value="1"/>
</dbReference>